<evidence type="ECO:0000313" key="9">
    <source>
        <dbReference type="Proteomes" id="UP001220209"/>
    </source>
</evidence>
<dbReference type="EMBL" id="CP090642">
    <property type="protein sequence ID" value="WFN22320.1"/>
    <property type="molecule type" value="Genomic_DNA"/>
</dbReference>
<reference evidence="4" key="1">
    <citation type="submission" date="2021-01" db="EMBL/GenBank/DDBJ databases">
        <title>Outbreak of Burkholderia contaminns endophthalmitis traced to a clinical ventilation system.</title>
        <authorList>
            <person name="Lipuma J."/>
            <person name="Spilker T."/>
            <person name="Kratholm J."/>
        </authorList>
    </citation>
    <scope>NUCLEOTIDE SEQUENCE</scope>
    <source>
        <strain evidence="4">HI4954</strain>
    </source>
</reference>
<dbReference type="PANTHER" id="PTHR48081">
    <property type="entry name" value="AB HYDROLASE SUPERFAMILY PROTEIN C4A8.06C"/>
    <property type="match status" value="1"/>
</dbReference>
<dbReference type="OrthoDB" id="9794445at2"/>
<proteinExistence type="inferred from homology"/>
<dbReference type="GO" id="GO:0016787">
    <property type="term" value="F:hydrolase activity"/>
    <property type="evidence" value="ECO:0007669"/>
    <property type="project" value="UniProtKB-KW"/>
</dbReference>
<protein>
    <submittedName>
        <fullName evidence="4">Alpha/beta hydrolase</fullName>
    </submittedName>
</protein>
<dbReference type="EMBL" id="JAGEMX010000011">
    <property type="protein sequence ID" value="MBO1833343.1"/>
    <property type="molecule type" value="Genomic_DNA"/>
</dbReference>
<dbReference type="SUPFAM" id="SSF53474">
    <property type="entry name" value="alpha/beta-Hydrolases"/>
    <property type="match status" value="1"/>
</dbReference>
<keyword evidence="8" id="KW-1185">Reference proteome</keyword>
<keyword evidence="2 4" id="KW-0378">Hydrolase</keyword>
<dbReference type="Gene3D" id="3.40.50.1820">
    <property type="entry name" value="alpha/beta hydrolase"/>
    <property type="match status" value="1"/>
</dbReference>
<dbReference type="InterPro" id="IPR029058">
    <property type="entry name" value="AB_hydrolase_fold"/>
</dbReference>
<reference evidence="6 9" key="3">
    <citation type="submission" date="2021-12" db="EMBL/GenBank/DDBJ databases">
        <title>Genomic and phenotypic characterization of three Burkholderia contaminans isolates recovered from different sources.</title>
        <authorList>
            <person name="Lopez De Volder A."/>
            <person name="Fan Y."/>
            <person name="Nunvar J."/>
            <person name="Herrera T."/>
            <person name="Timp W."/>
            <person name="Degrossi J."/>
        </authorList>
    </citation>
    <scope>NUCLEOTIDE SEQUENCE [LARGE SCALE GENOMIC DNA]</scope>
    <source>
        <strain evidence="6 9">LMG 23361</strain>
    </source>
</reference>
<dbReference type="Proteomes" id="UP000664048">
    <property type="component" value="Unassembled WGS sequence"/>
</dbReference>
<organism evidence="4 7">
    <name type="scientific">Burkholderia contaminans</name>
    <dbReference type="NCBI Taxonomy" id="488447"/>
    <lineage>
        <taxon>Bacteria</taxon>
        <taxon>Pseudomonadati</taxon>
        <taxon>Pseudomonadota</taxon>
        <taxon>Betaproteobacteria</taxon>
        <taxon>Burkholderiales</taxon>
        <taxon>Burkholderiaceae</taxon>
        <taxon>Burkholderia</taxon>
        <taxon>Burkholderia cepacia complex</taxon>
    </lineage>
</organism>
<evidence type="ECO:0000313" key="7">
    <source>
        <dbReference type="Proteomes" id="UP000611459"/>
    </source>
</evidence>
<reference evidence="5 8" key="2">
    <citation type="submission" date="2021-03" db="EMBL/GenBank/DDBJ databases">
        <title>Clinical course, treatment and visual outcome of an outbreak of Burkholderia contaminans endophthalmitis following cataract surgery.</title>
        <authorList>
            <person name="Lind C."/>
            <person name="Olsen K."/>
            <person name="Angelsen N.K."/>
            <person name="Krefting E.A."/>
            <person name="Fossen K."/>
            <person name="Gravningen K."/>
            <person name="Depoorter E."/>
            <person name="Vandamme P."/>
            <person name="Bertelsen G."/>
        </authorList>
    </citation>
    <scope>NUCLEOTIDE SEQUENCE [LARGE SCALE GENOMIC DNA]</scope>
    <source>
        <strain evidence="5 8">51242556</strain>
    </source>
</reference>
<evidence type="ECO:0000313" key="5">
    <source>
        <dbReference type="EMBL" id="MBO1833343.1"/>
    </source>
</evidence>
<feature type="domain" description="Alpha/beta hydrolase fold-3" evidence="3">
    <location>
        <begin position="91"/>
        <end position="296"/>
    </location>
</feature>
<dbReference type="EMBL" id="JAENIB010000010">
    <property type="protein sequence ID" value="MBK1932749.1"/>
    <property type="molecule type" value="Genomic_DNA"/>
</dbReference>
<name>A0A1E3FJ57_9BURK</name>
<dbReference type="PANTHER" id="PTHR48081:SF8">
    <property type="entry name" value="ALPHA_BETA HYDROLASE FOLD-3 DOMAIN-CONTAINING PROTEIN-RELATED"/>
    <property type="match status" value="1"/>
</dbReference>
<evidence type="ECO:0000256" key="1">
    <source>
        <dbReference type="ARBA" id="ARBA00010515"/>
    </source>
</evidence>
<gene>
    <name evidence="5" type="ORF">J4M89_28535</name>
    <name evidence="4" type="ORF">JIN94_22950</name>
    <name evidence="6" type="ORF">LXE91_37150</name>
</gene>
<dbReference type="Pfam" id="PF07859">
    <property type="entry name" value="Abhydrolase_3"/>
    <property type="match status" value="1"/>
</dbReference>
<accession>A0A1E3FJ57</accession>
<dbReference type="InterPro" id="IPR050300">
    <property type="entry name" value="GDXG_lipolytic_enzyme"/>
</dbReference>
<dbReference type="Proteomes" id="UP000611459">
    <property type="component" value="Unassembled WGS sequence"/>
</dbReference>
<dbReference type="PROSITE" id="PS01173">
    <property type="entry name" value="LIPASE_GDXG_HIS"/>
    <property type="match status" value="1"/>
</dbReference>
<evidence type="ECO:0000313" key="6">
    <source>
        <dbReference type="EMBL" id="WFN22320.1"/>
    </source>
</evidence>
<evidence type="ECO:0000259" key="3">
    <source>
        <dbReference type="Pfam" id="PF07859"/>
    </source>
</evidence>
<dbReference type="RefSeq" id="WP_039353328.1">
    <property type="nucleotide sequence ID" value="NZ_AP018359.1"/>
</dbReference>
<dbReference type="InterPro" id="IPR013094">
    <property type="entry name" value="AB_hydrolase_3"/>
</dbReference>
<dbReference type="Proteomes" id="UP001220209">
    <property type="component" value="Chromosome 3"/>
</dbReference>
<evidence type="ECO:0000313" key="8">
    <source>
        <dbReference type="Proteomes" id="UP000664048"/>
    </source>
</evidence>
<comment type="similarity">
    <text evidence="1">Belongs to the 'GDXG' lipolytic enzyme family.</text>
</comment>
<dbReference type="InterPro" id="IPR002168">
    <property type="entry name" value="Lipase_GDXG_HIS_AS"/>
</dbReference>
<dbReference type="AlphaFoldDB" id="A0A1E3FJ57"/>
<evidence type="ECO:0000313" key="4">
    <source>
        <dbReference type="EMBL" id="MBK1932749.1"/>
    </source>
</evidence>
<sequence>MTFVHWLPLTEVADDARDAVRAFRELGGRHYGSFSVDQSRVNFVRACELNGLTGDAAVVHEDIDVPVAGGRIRVRLYRPPAGARADGAPLVVFIHGGGWVIGSVDTHDGICRHLARHGGCAVASVEYRLAPEHRWPVPLEDCEQALDYLAANASALAIDASRVILAGDSAGGNMATLIANAASAAGPAIIGQILFYPVTDLTASLPSYQRIQGGFPLVAESMLWFREHYVPAGTPFDLPRLSPLLHAEGRRQPPMFIATVGLDPLCDEGIAYASCAARAGSTVEHHHLPGHHHGIITAARTIPAATRLLDRAASFVRRLAEKEDFDV</sequence>
<evidence type="ECO:0000256" key="2">
    <source>
        <dbReference type="ARBA" id="ARBA00022801"/>
    </source>
</evidence>
<dbReference type="GeneID" id="93194607"/>